<dbReference type="GO" id="GO:0004713">
    <property type="term" value="F:protein tyrosine kinase activity"/>
    <property type="evidence" value="ECO:0007669"/>
    <property type="project" value="TreeGrafter"/>
</dbReference>
<reference evidence="1" key="1">
    <citation type="submission" date="2020-05" db="EMBL/GenBank/DDBJ databases">
        <authorList>
            <person name="Chiriac C."/>
            <person name="Salcher M."/>
            <person name="Ghai R."/>
            <person name="Kavagutti S V."/>
        </authorList>
    </citation>
    <scope>NUCLEOTIDE SEQUENCE</scope>
</reference>
<dbReference type="AlphaFoldDB" id="A0A6J6BTJ7"/>
<dbReference type="GO" id="GO:0005829">
    <property type="term" value="C:cytosol"/>
    <property type="evidence" value="ECO:0007669"/>
    <property type="project" value="TreeGrafter"/>
</dbReference>
<dbReference type="PANTHER" id="PTHR43434:SF20">
    <property type="entry name" value="5'-NUCLEOTIDASE"/>
    <property type="match status" value="1"/>
</dbReference>
<dbReference type="InterPro" id="IPR023198">
    <property type="entry name" value="PGP-like_dom2"/>
</dbReference>
<evidence type="ECO:0000313" key="1">
    <source>
        <dbReference type="EMBL" id="CAB4542342.1"/>
    </source>
</evidence>
<dbReference type="Gene3D" id="1.10.150.240">
    <property type="entry name" value="Putative phosphatase, domain 2"/>
    <property type="match status" value="1"/>
</dbReference>
<dbReference type="SFLD" id="SFLDS00003">
    <property type="entry name" value="Haloacid_Dehalogenase"/>
    <property type="match status" value="1"/>
</dbReference>
<dbReference type="SFLD" id="SFLDG01129">
    <property type="entry name" value="C1.5:_HAD__Beta-PGM__Phosphata"/>
    <property type="match status" value="1"/>
</dbReference>
<dbReference type="Pfam" id="PF13419">
    <property type="entry name" value="HAD_2"/>
    <property type="match status" value="1"/>
</dbReference>
<dbReference type="InterPro" id="IPR041492">
    <property type="entry name" value="HAD_2"/>
</dbReference>
<dbReference type="InterPro" id="IPR036412">
    <property type="entry name" value="HAD-like_sf"/>
</dbReference>
<dbReference type="SUPFAM" id="SSF56784">
    <property type="entry name" value="HAD-like"/>
    <property type="match status" value="1"/>
</dbReference>
<sequence length="216" mass="23301">MTYTAVLFDLDGTIVDSAPGIFHCFEHTFRMLHREAPSREVMRPFLGPPLTTTFGDILGMSGDELERAIAIYRAEYAAGGAITADLFPGVMDVVRAVRTAGIPVALATSKVETGVRMVLRHFGLEDDFDVLGTASDDDVRSAKADVVRFALDALDEAGADISRVVLVGDRIHDVEGAAIHGVDSVLVQWGYGNKDEWSEATATVSTPSELRQYLGV</sequence>
<dbReference type="InterPro" id="IPR023214">
    <property type="entry name" value="HAD_sf"/>
</dbReference>
<gene>
    <name evidence="1" type="ORF">UFOPK1413_00796</name>
</gene>
<name>A0A6J6BTJ7_9ZZZZ</name>
<proteinExistence type="predicted"/>
<dbReference type="InterPro" id="IPR050155">
    <property type="entry name" value="HAD-like_hydrolase_sf"/>
</dbReference>
<organism evidence="1">
    <name type="scientific">freshwater metagenome</name>
    <dbReference type="NCBI Taxonomy" id="449393"/>
    <lineage>
        <taxon>unclassified sequences</taxon>
        <taxon>metagenomes</taxon>
        <taxon>ecological metagenomes</taxon>
    </lineage>
</organism>
<dbReference type="PANTHER" id="PTHR43434">
    <property type="entry name" value="PHOSPHOGLYCOLATE PHOSPHATASE"/>
    <property type="match status" value="1"/>
</dbReference>
<accession>A0A6J6BTJ7</accession>
<dbReference type="Gene3D" id="3.40.50.1000">
    <property type="entry name" value="HAD superfamily/HAD-like"/>
    <property type="match status" value="1"/>
</dbReference>
<dbReference type="EMBL" id="CAEZSG010000129">
    <property type="protein sequence ID" value="CAB4542342.1"/>
    <property type="molecule type" value="Genomic_DNA"/>
</dbReference>
<protein>
    <submittedName>
        <fullName evidence="1">Unannotated protein</fullName>
    </submittedName>
</protein>